<dbReference type="VEuPathDB" id="FungiDB:TEQG_08618"/>
<dbReference type="HOGENOM" id="CLU_1950326_0_0_1"/>
<organism evidence="1 2">
    <name type="scientific">Trichophyton equinum (strain ATCC MYA-4606 / CBS 127.97)</name>
    <name type="common">Horse ringworm fungus</name>
    <dbReference type="NCBI Taxonomy" id="559882"/>
    <lineage>
        <taxon>Eukaryota</taxon>
        <taxon>Fungi</taxon>
        <taxon>Dikarya</taxon>
        <taxon>Ascomycota</taxon>
        <taxon>Pezizomycotina</taxon>
        <taxon>Eurotiomycetes</taxon>
        <taxon>Eurotiomycetidae</taxon>
        <taxon>Onygenales</taxon>
        <taxon>Arthrodermataceae</taxon>
        <taxon>Trichophyton</taxon>
    </lineage>
</organism>
<dbReference type="Proteomes" id="UP000009169">
    <property type="component" value="Unassembled WGS sequence"/>
</dbReference>
<name>F2PM97_TRIEC</name>
<sequence>MPKDVILRIESRLSTSKSLPLVPKGPDPTPEILLLVLIYTPRAEDIVTEILAEHLNFIIKLEEIKIKRFIYAYARIITLLFKITKGYKKEAPSLLINLEKDNLLISRDTISRAKSLKKLITKLEKARVA</sequence>
<evidence type="ECO:0000313" key="2">
    <source>
        <dbReference type="Proteomes" id="UP000009169"/>
    </source>
</evidence>
<proteinExistence type="predicted"/>
<accession>F2PM97</accession>
<keyword evidence="2" id="KW-1185">Reference proteome</keyword>
<reference evidence="2" key="1">
    <citation type="journal article" date="2012" name="MBio">
        <title>Comparative genome analysis of Trichophyton rubrum and related dermatophytes reveals candidate genes involved in infection.</title>
        <authorList>
            <person name="Martinez D.A."/>
            <person name="Oliver B.G."/>
            <person name="Graeser Y."/>
            <person name="Goldberg J.M."/>
            <person name="Li W."/>
            <person name="Martinez-Rossi N.M."/>
            <person name="Monod M."/>
            <person name="Shelest E."/>
            <person name="Barton R.C."/>
            <person name="Birch E."/>
            <person name="Brakhage A.A."/>
            <person name="Chen Z."/>
            <person name="Gurr S.J."/>
            <person name="Heiman D."/>
            <person name="Heitman J."/>
            <person name="Kosti I."/>
            <person name="Rossi A."/>
            <person name="Saif S."/>
            <person name="Samalova M."/>
            <person name="Saunders C.W."/>
            <person name="Shea T."/>
            <person name="Summerbell R.C."/>
            <person name="Xu J."/>
            <person name="Young S."/>
            <person name="Zeng Q."/>
            <person name="Birren B.W."/>
            <person name="Cuomo C.A."/>
            <person name="White T.C."/>
        </authorList>
    </citation>
    <scope>NUCLEOTIDE SEQUENCE [LARGE SCALE GENOMIC DNA]</scope>
    <source>
        <strain evidence="2">ATCC MYA-4606 / CBS 127.97</strain>
    </source>
</reference>
<gene>
    <name evidence="1" type="ORF">TEQG_08618</name>
</gene>
<protein>
    <submittedName>
        <fullName evidence="1">Uncharacterized protein</fullName>
    </submittedName>
</protein>
<dbReference type="EMBL" id="DS995725">
    <property type="protein sequence ID" value="EGE02994.1"/>
    <property type="molecule type" value="Genomic_DNA"/>
</dbReference>
<dbReference type="AlphaFoldDB" id="F2PM97"/>
<evidence type="ECO:0000313" key="1">
    <source>
        <dbReference type="EMBL" id="EGE02994.1"/>
    </source>
</evidence>